<feature type="region of interest" description="Disordered" evidence="1">
    <location>
        <begin position="68"/>
        <end position="91"/>
    </location>
</feature>
<keyword evidence="4" id="KW-1185">Reference proteome</keyword>
<feature type="signal peptide" evidence="2">
    <location>
        <begin position="1"/>
        <end position="24"/>
    </location>
</feature>
<evidence type="ECO:0000313" key="4">
    <source>
        <dbReference type="Proteomes" id="UP001139193"/>
    </source>
</evidence>
<dbReference type="EMBL" id="JALBGC010000001">
    <property type="protein sequence ID" value="MCI1186540.1"/>
    <property type="molecule type" value="Genomic_DNA"/>
</dbReference>
<feature type="chain" id="PRO_5040876874" evidence="2">
    <location>
        <begin position="25"/>
        <end position="104"/>
    </location>
</feature>
<proteinExistence type="predicted"/>
<evidence type="ECO:0000313" key="3">
    <source>
        <dbReference type="EMBL" id="MCI1186540.1"/>
    </source>
</evidence>
<sequence>MSRKKLPVLLAATLLKVSASLGQTAPPAAAPPPPAANEQQVSVPVPRAVSLLADVVGVLVSRTEGQDKVQTLLERRRERSKKGPQTIDFSVPKNRLTRALGLAD</sequence>
<organism evidence="3 4">
    <name type="scientific">Hymenobacter cyanobacteriorum</name>
    <dbReference type="NCBI Taxonomy" id="2926463"/>
    <lineage>
        <taxon>Bacteria</taxon>
        <taxon>Pseudomonadati</taxon>
        <taxon>Bacteroidota</taxon>
        <taxon>Cytophagia</taxon>
        <taxon>Cytophagales</taxon>
        <taxon>Hymenobacteraceae</taxon>
        <taxon>Hymenobacter</taxon>
    </lineage>
</organism>
<gene>
    <name evidence="3" type="ORF">MON38_03860</name>
</gene>
<dbReference type="AlphaFoldDB" id="A0A9X1VDI3"/>
<evidence type="ECO:0000256" key="2">
    <source>
        <dbReference type="SAM" id="SignalP"/>
    </source>
</evidence>
<accession>A0A9X1VDI3</accession>
<name>A0A9X1VDI3_9BACT</name>
<reference evidence="3" key="1">
    <citation type="submission" date="2022-03" db="EMBL/GenBank/DDBJ databases">
        <title>Bacterial whole genome sequence for Hymenobacter sp. DH14.</title>
        <authorList>
            <person name="Le V."/>
        </authorList>
    </citation>
    <scope>NUCLEOTIDE SEQUENCE</scope>
    <source>
        <strain evidence="3">DH14</strain>
    </source>
</reference>
<evidence type="ECO:0000256" key="1">
    <source>
        <dbReference type="SAM" id="MobiDB-lite"/>
    </source>
</evidence>
<dbReference type="Proteomes" id="UP001139193">
    <property type="component" value="Unassembled WGS sequence"/>
</dbReference>
<dbReference type="RefSeq" id="WP_241934810.1">
    <property type="nucleotide sequence ID" value="NZ_JALBGC010000001.1"/>
</dbReference>
<protein>
    <submittedName>
        <fullName evidence="3">Uncharacterized protein</fullName>
    </submittedName>
</protein>
<comment type="caution">
    <text evidence="3">The sequence shown here is derived from an EMBL/GenBank/DDBJ whole genome shotgun (WGS) entry which is preliminary data.</text>
</comment>
<keyword evidence="2" id="KW-0732">Signal</keyword>